<sequence>MKTSNFENHRHRKTSRGALNMIQTKCQSLDGSPGKGRLKSCAKIKNKDDAVRFSINRGIIPRILLTGSTVTGALYKDVHTGY</sequence>
<dbReference type="EMBL" id="BMAW01089550">
    <property type="protein sequence ID" value="GFS40499.1"/>
    <property type="molecule type" value="Genomic_DNA"/>
</dbReference>
<evidence type="ECO:0000313" key="1">
    <source>
        <dbReference type="EMBL" id="GFS40499.1"/>
    </source>
</evidence>
<keyword evidence="2" id="KW-1185">Reference proteome</keyword>
<reference evidence="1" key="1">
    <citation type="submission" date="2020-08" db="EMBL/GenBank/DDBJ databases">
        <title>Multicomponent nature underlies the extraordinary mechanical properties of spider dragline silk.</title>
        <authorList>
            <person name="Kono N."/>
            <person name="Nakamura H."/>
            <person name="Mori M."/>
            <person name="Yoshida Y."/>
            <person name="Ohtoshi R."/>
            <person name="Malay A.D."/>
            <person name="Moran D.A.P."/>
            <person name="Tomita M."/>
            <person name="Numata K."/>
            <person name="Arakawa K."/>
        </authorList>
    </citation>
    <scope>NUCLEOTIDE SEQUENCE</scope>
</reference>
<organism evidence="1 2">
    <name type="scientific">Nephila pilipes</name>
    <name type="common">Giant wood spider</name>
    <name type="synonym">Nephila maculata</name>
    <dbReference type="NCBI Taxonomy" id="299642"/>
    <lineage>
        <taxon>Eukaryota</taxon>
        <taxon>Metazoa</taxon>
        <taxon>Ecdysozoa</taxon>
        <taxon>Arthropoda</taxon>
        <taxon>Chelicerata</taxon>
        <taxon>Arachnida</taxon>
        <taxon>Araneae</taxon>
        <taxon>Araneomorphae</taxon>
        <taxon>Entelegynae</taxon>
        <taxon>Araneoidea</taxon>
        <taxon>Nephilidae</taxon>
        <taxon>Nephila</taxon>
    </lineage>
</organism>
<accession>A0A8X6IDA9</accession>
<gene>
    <name evidence="1" type="ORF">NPIL_696491</name>
</gene>
<dbReference type="AlphaFoldDB" id="A0A8X6IDA9"/>
<evidence type="ECO:0000313" key="2">
    <source>
        <dbReference type="Proteomes" id="UP000887013"/>
    </source>
</evidence>
<dbReference type="Proteomes" id="UP000887013">
    <property type="component" value="Unassembled WGS sequence"/>
</dbReference>
<comment type="caution">
    <text evidence="1">The sequence shown here is derived from an EMBL/GenBank/DDBJ whole genome shotgun (WGS) entry which is preliminary data.</text>
</comment>
<proteinExistence type="predicted"/>
<protein>
    <submittedName>
        <fullName evidence="1">Uncharacterized protein</fullName>
    </submittedName>
</protein>
<name>A0A8X6IDA9_NEPPI</name>